<comment type="subcellular location">
    <subcellularLocation>
        <location evidence="1">Cell projection</location>
    </subcellularLocation>
</comment>
<reference evidence="6" key="1">
    <citation type="submission" date="2025-08" db="UniProtKB">
        <authorList>
            <consortium name="Ensembl"/>
        </authorList>
    </citation>
    <scope>IDENTIFICATION</scope>
</reference>
<dbReference type="InterPro" id="IPR051844">
    <property type="entry name" value="USH2_Complex_Protein"/>
</dbReference>
<evidence type="ECO:0000256" key="4">
    <source>
        <dbReference type="SAM" id="SignalP"/>
    </source>
</evidence>
<dbReference type="Pfam" id="PF00595">
    <property type="entry name" value="PDZ"/>
    <property type="match status" value="1"/>
</dbReference>
<dbReference type="SMART" id="SM00228">
    <property type="entry name" value="PDZ"/>
    <property type="match status" value="1"/>
</dbReference>
<evidence type="ECO:0000256" key="3">
    <source>
        <dbReference type="ARBA" id="ARBA00023273"/>
    </source>
</evidence>
<keyword evidence="3" id="KW-0966">Cell projection</keyword>
<name>A0A3Q2NY47_FUNHE</name>
<dbReference type="GO" id="GO:0005929">
    <property type="term" value="C:cilium"/>
    <property type="evidence" value="ECO:0007669"/>
    <property type="project" value="TreeGrafter"/>
</dbReference>
<dbReference type="PANTHER" id="PTHR23116:SF37">
    <property type="entry name" value="WHIRLIN"/>
    <property type="match status" value="1"/>
</dbReference>
<dbReference type="GO" id="GO:0032426">
    <property type="term" value="C:stereocilium tip"/>
    <property type="evidence" value="ECO:0007669"/>
    <property type="project" value="TreeGrafter"/>
</dbReference>
<dbReference type="GO" id="GO:0002142">
    <property type="term" value="C:stereocilia ankle link complex"/>
    <property type="evidence" value="ECO:0007669"/>
    <property type="project" value="TreeGrafter"/>
</dbReference>
<dbReference type="Ensembl" id="ENSFHET00000009291.1">
    <property type="protein sequence ID" value="ENSFHEP00000004180.1"/>
    <property type="gene ID" value="ENSFHEG00000005089.1"/>
</dbReference>
<dbReference type="GO" id="GO:0007605">
    <property type="term" value="P:sensory perception of sound"/>
    <property type="evidence" value="ECO:0007669"/>
    <property type="project" value="TreeGrafter"/>
</dbReference>
<sequence length="167" mass="18165">MAFIISVVLLSVPLQLVRFFLHGRPIVLFPVRFSPPSAPASSFLNVTSSPQVMLNMDDGRSLGLMIRGGAEYGLGIYITGVDPGSAAHVGELKVGDQILEVNDQSFVTISHDEAVSILKLGHHLLMKVRNVGLFFNYNCTCQSGSILNNVRCIFTYIMIGLIDCVPI</sequence>
<dbReference type="GO" id="GO:0005886">
    <property type="term" value="C:plasma membrane"/>
    <property type="evidence" value="ECO:0007669"/>
    <property type="project" value="TreeGrafter"/>
</dbReference>
<protein>
    <recommendedName>
        <fullName evidence="5">PDZ domain-containing protein</fullName>
    </recommendedName>
</protein>
<dbReference type="PROSITE" id="PS50106">
    <property type="entry name" value="PDZ"/>
    <property type="match status" value="1"/>
</dbReference>
<dbReference type="CDD" id="cd06741">
    <property type="entry name" value="PDZ2_FL-whirlin"/>
    <property type="match status" value="1"/>
</dbReference>
<organism evidence="6 7">
    <name type="scientific">Fundulus heteroclitus</name>
    <name type="common">Killifish</name>
    <name type="synonym">Mummichog</name>
    <dbReference type="NCBI Taxonomy" id="8078"/>
    <lineage>
        <taxon>Eukaryota</taxon>
        <taxon>Metazoa</taxon>
        <taxon>Chordata</taxon>
        <taxon>Craniata</taxon>
        <taxon>Vertebrata</taxon>
        <taxon>Euteleostomi</taxon>
        <taxon>Actinopterygii</taxon>
        <taxon>Neopterygii</taxon>
        <taxon>Teleostei</taxon>
        <taxon>Neoteleostei</taxon>
        <taxon>Acanthomorphata</taxon>
        <taxon>Ovalentaria</taxon>
        <taxon>Atherinomorphae</taxon>
        <taxon>Cyprinodontiformes</taxon>
        <taxon>Fundulidae</taxon>
        <taxon>Fundulus</taxon>
    </lineage>
</organism>
<feature type="signal peptide" evidence="4">
    <location>
        <begin position="1"/>
        <end position="19"/>
    </location>
</feature>
<dbReference type="STRING" id="8078.ENSFHEP00000004180"/>
<feature type="domain" description="PDZ" evidence="5">
    <location>
        <begin position="51"/>
        <end position="119"/>
    </location>
</feature>
<dbReference type="Gene3D" id="2.30.42.10">
    <property type="match status" value="1"/>
</dbReference>
<evidence type="ECO:0000313" key="6">
    <source>
        <dbReference type="Ensembl" id="ENSFHEP00000004180.1"/>
    </source>
</evidence>
<dbReference type="GO" id="GO:0060088">
    <property type="term" value="P:auditory receptor cell stereocilium organization"/>
    <property type="evidence" value="ECO:0007669"/>
    <property type="project" value="TreeGrafter"/>
</dbReference>
<reference evidence="6" key="2">
    <citation type="submission" date="2025-09" db="UniProtKB">
        <authorList>
            <consortium name="Ensembl"/>
        </authorList>
    </citation>
    <scope>IDENTIFICATION</scope>
</reference>
<keyword evidence="2" id="KW-0677">Repeat</keyword>
<dbReference type="AlphaFoldDB" id="A0A3Q2NY47"/>
<evidence type="ECO:0000259" key="5">
    <source>
        <dbReference type="PROSITE" id="PS50106"/>
    </source>
</evidence>
<evidence type="ECO:0000256" key="1">
    <source>
        <dbReference type="ARBA" id="ARBA00004316"/>
    </source>
</evidence>
<dbReference type="PANTHER" id="PTHR23116">
    <property type="entry name" value="PDZ DOMAIN CONTAINING WHIRLIN AND HARMONIN-RELATED"/>
    <property type="match status" value="1"/>
</dbReference>
<dbReference type="Proteomes" id="UP000265000">
    <property type="component" value="Unplaced"/>
</dbReference>
<dbReference type="InterPro" id="IPR036034">
    <property type="entry name" value="PDZ_sf"/>
</dbReference>
<feature type="chain" id="PRO_5018716872" description="PDZ domain-containing protein" evidence="4">
    <location>
        <begin position="20"/>
        <end position="167"/>
    </location>
</feature>
<proteinExistence type="predicted"/>
<keyword evidence="4" id="KW-0732">Signal</keyword>
<accession>A0A3Q2NY47</accession>
<evidence type="ECO:0000256" key="2">
    <source>
        <dbReference type="ARBA" id="ARBA00022737"/>
    </source>
</evidence>
<dbReference type="SUPFAM" id="SSF50156">
    <property type="entry name" value="PDZ domain-like"/>
    <property type="match status" value="1"/>
</dbReference>
<evidence type="ECO:0000313" key="7">
    <source>
        <dbReference type="Proteomes" id="UP000265000"/>
    </source>
</evidence>
<dbReference type="InterPro" id="IPR001478">
    <property type="entry name" value="PDZ"/>
</dbReference>
<dbReference type="FunFam" id="2.30.42.10:FF:000087">
    <property type="entry name" value="Whirlin a"/>
    <property type="match status" value="1"/>
</dbReference>
<dbReference type="GeneTree" id="ENSGT00950000183002"/>
<dbReference type="GO" id="GO:0001917">
    <property type="term" value="C:photoreceptor inner segment"/>
    <property type="evidence" value="ECO:0007669"/>
    <property type="project" value="TreeGrafter"/>
</dbReference>
<keyword evidence="7" id="KW-1185">Reference proteome</keyword>